<feature type="transmembrane region" description="Helical" evidence="6">
    <location>
        <begin position="236"/>
        <end position="261"/>
    </location>
</feature>
<comment type="subcellular location">
    <subcellularLocation>
        <location evidence="1">Membrane</location>
        <topology evidence="1">Multi-pass membrane protein</topology>
    </subcellularLocation>
</comment>
<feature type="transmembrane region" description="Helical" evidence="6">
    <location>
        <begin position="161"/>
        <end position="183"/>
    </location>
</feature>
<dbReference type="InterPro" id="IPR012478">
    <property type="entry name" value="GSG-1"/>
</dbReference>
<evidence type="ECO:0000256" key="3">
    <source>
        <dbReference type="ARBA" id="ARBA00022692"/>
    </source>
</evidence>
<reference evidence="8 9" key="1">
    <citation type="submission" date="2021-06" db="EMBL/GenBank/DDBJ databases">
        <authorList>
            <person name="Palmer J.M."/>
        </authorList>
    </citation>
    <scope>NUCLEOTIDE SEQUENCE [LARGE SCALE GENOMIC DNA]</scope>
    <source>
        <strain evidence="8 9">AS_MEX2019</strain>
        <tissue evidence="8">Muscle</tissue>
    </source>
</reference>
<feature type="signal peptide" evidence="7">
    <location>
        <begin position="1"/>
        <end position="28"/>
    </location>
</feature>
<comment type="caution">
    <text evidence="8">The sequence shown here is derived from an EMBL/GenBank/DDBJ whole genome shotgun (WGS) entry which is preliminary data.</text>
</comment>
<evidence type="ECO:0000256" key="5">
    <source>
        <dbReference type="ARBA" id="ARBA00023136"/>
    </source>
</evidence>
<accession>A0ABV0Z0N8</accession>
<dbReference type="PANTHER" id="PTHR10671">
    <property type="entry name" value="EPITHELIAL MEMBRANE PROTEIN-RELATED"/>
    <property type="match status" value="1"/>
</dbReference>
<evidence type="ECO:0000256" key="7">
    <source>
        <dbReference type="SAM" id="SignalP"/>
    </source>
</evidence>
<gene>
    <name evidence="8" type="ORF">AMECASPLE_012035</name>
</gene>
<organism evidence="8 9">
    <name type="scientific">Ameca splendens</name>
    <dbReference type="NCBI Taxonomy" id="208324"/>
    <lineage>
        <taxon>Eukaryota</taxon>
        <taxon>Metazoa</taxon>
        <taxon>Chordata</taxon>
        <taxon>Craniata</taxon>
        <taxon>Vertebrata</taxon>
        <taxon>Euteleostomi</taxon>
        <taxon>Actinopterygii</taxon>
        <taxon>Neopterygii</taxon>
        <taxon>Teleostei</taxon>
        <taxon>Neoteleostei</taxon>
        <taxon>Acanthomorphata</taxon>
        <taxon>Ovalentaria</taxon>
        <taxon>Atherinomorphae</taxon>
        <taxon>Cyprinodontiformes</taxon>
        <taxon>Goodeidae</taxon>
        <taxon>Ameca</taxon>
    </lineage>
</organism>
<dbReference type="PANTHER" id="PTHR10671:SF78">
    <property type="entry name" value="SI:CH211-232M10.6"/>
    <property type="match status" value="1"/>
</dbReference>
<comment type="similarity">
    <text evidence="2">Belongs to the GSG1 family.</text>
</comment>
<keyword evidence="4 6" id="KW-1133">Transmembrane helix</keyword>
<evidence type="ECO:0000256" key="4">
    <source>
        <dbReference type="ARBA" id="ARBA00022989"/>
    </source>
</evidence>
<keyword evidence="7" id="KW-0732">Signal</keyword>
<keyword evidence="5 6" id="KW-0472">Membrane</keyword>
<proteinExistence type="inferred from homology"/>
<keyword evidence="3 6" id="KW-0812">Transmembrane</keyword>
<dbReference type="Pfam" id="PF07803">
    <property type="entry name" value="GSG-1"/>
    <property type="match status" value="1"/>
</dbReference>
<evidence type="ECO:0000256" key="6">
    <source>
        <dbReference type="SAM" id="Phobius"/>
    </source>
</evidence>
<evidence type="ECO:0000313" key="9">
    <source>
        <dbReference type="Proteomes" id="UP001469553"/>
    </source>
</evidence>
<sequence>MLENMSRRNRTLLSLALTSLALTMSVSAFCTSYWCEGTHKVVKPVCLSPVKMKNCGKNNSQPYTTEAPTLDPKNPVSNVTLSPQQKEELALIRKKQLANAVQYLWETGEDKYMLRYFHTGFWLSCEKHNEGDDQEEKCRSFIELTPGETQGVLWLSVISEFMYIGLLAMGFLLMCVEAMCLCAKKEMSSLKINAYAAMCTVLSGLMGMVAHMMYTTVFQMTVSIGPKDWRPQSWDYGWSFALAWLSFSCCMAAAVATLNSYTKTIIEMKHRARLRLEEARAATIAPSYEEVVQSGGGGFYSVSQLIQLGQQGALMDPLWPRGLGPAVGPLACGAGGALLVGGGVGGIGMGTGGVGTGGTPALGGAGRMGVRGSGVWMGMGGTGGTMGAMGGAGMGTGRMDTHGVVVVEGCVTEGCEECEREMDEIDYTMQEKREDSLC</sequence>
<dbReference type="EMBL" id="JAHRIP010047767">
    <property type="protein sequence ID" value="MEQ2299103.1"/>
    <property type="molecule type" value="Genomic_DNA"/>
</dbReference>
<evidence type="ECO:0000313" key="8">
    <source>
        <dbReference type="EMBL" id="MEQ2299103.1"/>
    </source>
</evidence>
<dbReference type="Gene3D" id="1.20.140.150">
    <property type="match status" value="1"/>
</dbReference>
<evidence type="ECO:0000256" key="2">
    <source>
        <dbReference type="ARBA" id="ARBA00007425"/>
    </source>
</evidence>
<evidence type="ECO:0000256" key="1">
    <source>
        <dbReference type="ARBA" id="ARBA00004141"/>
    </source>
</evidence>
<keyword evidence="9" id="KW-1185">Reference proteome</keyword>
<feature type="transmembrane region" description="Helical" evidence="6">
    <location>
        <begin position="195"/>
        <end position="216"/>
    </location>
</feature>
<feature type="chain" id="PRO_5046946809" description="Germ cell-specific gene 1-like protein" evidence="7">
    <location>
        <begin position="29"/>
        <end position="438"/>
    </location>
</feature>
<dbReference type="Proteomes" id="UP001469553">
    <property type="component" value="Unassembled WGS sequence"/>
</dbReference>
<protein>
    <recommendedName>
        <fullName evidence="10">Germ cell-specific gene 1-like protein</fullName>
    </recommendedName>
</protein>
<name>A0ABV0Z0N8_9TELE</name>
<dbReference type="InterPro" id="IPR050579">
    <property type="entry name" value="PMP-22/EMP/MP20-like"/>
</dbReference>
<evidence type="ECO:0008006" key="10">
    <source>
        <dbReference type="Google" id="ProtNLM"/>
    </source>
</evidence>